<dbReference type="InterPro" id="IPR043129">
    <property type="entry name" value="ATPase_NBD"/>
</dbReference>
<evidence type="ECO:0008006" key="14">
    <source>
        <dbReference type="Google" id="ProtNLM"/>
    </source>
</evidence>
<evidence type="ECO:0000259" key="11">
    <source>
        <dbReference type="Pfam" id="PF03727"/>
    </source>
</evidence>
<gene>
    <name evidence="12" type="ORF">NVS47_01885</name>
</gene>
<evidence type="ECO:0000259" key="10">
    <source>
        <dbReference type="Pfam" id="PF00349"/>
    </source>
</evidence>
<evidence type="ECO:0000256" key="8">
    <source>
        <dbReference type="ARBA" id="ARBA00023152"/>
    </source>
</evidence>
<evidence type="ECO:0000256" key="6">
    <source>
        <dbReference type="ARBA" id="ARBA00022777"/>
    </source>
</evidence>
<sequence length="435" mass="47828">MKERDQVQAFLHKYHMDGSETPFQEQCALFRREMKQGLAGKESSLSMLPAYIQPKDQIPADERVIALDAGGTNLRIASLYFTPTGRPVIENFQIHPMPGSKGEISKDEFFRTLASFVKPLLNYSQRIGFCFSYPMEMRSDGDGRLIRFTKEILAPEVEGAAIGKNLMEAIREQGTGDEKKIVLLNDTVATLLAGQGATDGRSYDGFIGFILGTGTNAAYLEQNKNIQKVSDLDPEKSMIINMEWGNYSKAPQGLIDQSLDQTFSDPGAYLFEKMVAGAYLGKLTLAVLKKAGADGLFSPDFTESLTKVSDLETKDLDDFLAFPPGEKNPLTSCIQAGREKDRILVYWLIDGLLERVALFTAVNLTGLICHLGKGKNPCAPIGIMTEGTTFFALKGLRGKIEYYLKKCLADYSGVSYEFLSLEHASLIGAAIAGLN</sequence>
<evidence type="ECO:0000256" key="1">
    <source>
        <dbReference type="ARBA" id="ARBA00004921"/>
    </source>
</evidence>
<dbReference type="Gene3D" id="3.40.367.20">
    <property type="match status" value="1"/>
</dbReference>
<proteinExistence type="inferred from homology"/>
<dbReference type="PANTHER" id="PTHR19443">
    <property type="entry name" value="HEXOKINASE"/>
    <property type="match status" value="1"/>
</dbReference>
<keyword evidence="13" id="KW-1185">Reference proteome</keyword>
<comment type="similarity">
    <text evidence="3">Belongs to the hexokinase family.</text>
</comment>
<evidence type="ECO:0000256" key="2">
    <source>
        <dbReference type="ARBA" id="ARBA00005007"/>
    </source>
</evidence>
<comment type="pathway">
    <text evidence="1">Carbohydrate degradation.</text>
</comment>
<dbReference type="Proteomes" id="UP001524944">
    <property type="component" value="Unassembled WGS sequence"/>
</dbReference>
<accession>A0ABT1Y076</accession>
<dbReference type="EMBL" id="JANPWE010000001">
    <property type="protein sequence ID" value="MCR6544274.1"/>
    <property type="molecule type" value="Genomic_DNA"/>
</dbReference>
<feature type="domain" description="Hexokinase N-terminal" evidence="10">
    <location>
        <begin position="21"/>
        <end position="194"/>
    </location>
</feature>
<evidence type="ECO:0000256" key="3">
    <source>
        <dbReference type="ARBA" id="ARBA00009225"/>
    </source>
</evidence>
<protein>
    <recommendedName>
        <fullName evidence="14">Hexokinase</fullName>
    </recommendedName>
</protein>
<comment type="caution">
    <text evidence="12">The sequence shown here is derived from an EMBL/GenBank/DDBJ whole genome shotgun (WGS) entry which is preliminary data.</text>
</comment>
<keyword evidence="7" id="KW-0067">ATP-binding</keyword>
<dbReference type="RefSeq" id="WP_198306656.1">
    <property type="nucleotide sequence ID" value="NZ_CP022121.1"/>
</dbReference>
<evidence type="ECO:0000313" key="12">
    <source>
        <dbReference type="EMBL" id="MCR6544274.1"/>
    </source>
</evidence>
<feature type="domain" description="Hexokinase C-terminal" evidence="11">
    <location>
        <begin position="207"/>
        <end position="432"/>
    </location>
</feature>
<keyword evidence="6" id="KW-0418">Kinase</keyword>
<dbReference type="Pfam" id="PF00349">
    <property type="entry name" value="Hexokinase_1"/>
    <property type="match status" value="1"/>
</dbReference>
<name>A0ABT1Y076_9FIRM</name>
<keyword evidence="5" id="KW-0547">Nucleotide-binding</keyword>
<keyword evidence="8" id="KW-0324">Glycolysis</keyword>
<keyword evidence="4" id="KW-0808">Transferase</keyword>
<comment type="pathway">
    <text evidence="2">Carbohydrate metabolism.</text>
</comment>
<evidence type="ECO:0000256" key="4">
    <source>
        <dbReference type="ARBA" id="ARBA00022679"/>
    </source>
</evidence>
<evidence type="ECO:0000313" key="13">
    <source>
        <dbReference type="Proteomes" id="UP001524944"/>
    </source>
</evidence>
<dbReference type="Pfam" id="PF03727">
    <property type="entry name" value="Hexokinase_2"/>
    <property type="match status" value="1"/>
</dbReference>
<dbReference type="PRINTS" id="PR00475">
    <property type="entry name" value="HEXOKINASE"/>
</dbReference>
<dbReference type="PANTHER" id="PTHR19443:SF16">
    <property type="entry name" value="HEXOKINASE TYPE 1-RELATED"/>
    <property type="match status" value="1"/>
</dbReference>
<dbReference type="PROSITE" id="PS51748">
    <property type="entry name" value="HEXOKINASE_2"/>
    <property type="match status" value="1"/>
</dbReference>
<organism evidence="12 13">
    <name type="scientific">Dehalobacterium formicoaceticum</name>
    <dbReference type="NCBI Taxonomy" id="51515"/>
    <lineage>
        <taxon>Bacteria</taxon>
        <taxon>Bacillati</taxon>
        <taxon>Bacillota</taxon>
        <taxon>Clostridia</taxon>
        <taxon>Eubacteriales</taxon>
        <taxon>Peptococcaceae</taxon>
        <taxon>Dehalobacterium</taxon>
    </lineage>
</organism>
<evidence type="ECO:0000256" key="5">
    <source>
        <dbReference type="ARBA" id="ARBA00022741"/>
    </source>
</evidence>
<dbReference type="InterPro" id="IPR022672">
    <property type="entry name" value="Hexokinase_N"/>
</dbReference>
<dbReference type="CDD" id="cd24000">
    <property type="entry name" value="ASKHA_NBD_HK"/>
    <property type="match status" value="1"/>
</dbReference>
<reference evidence="12 13" key="1">
    <citation type="submission" date="2022-08" db="EMBL/GenBank/DDBJ databases">
        <title>Proteogenomics of the novel Dehalobacterium formicoaceticum strain EZ94 highlights a key role of methyltransferases during anaerobic dichloromethane degradation.</title>
        <authorList>
            <person name="Wasmund K."/>
        </authorList>
    </citation>
    <scope>NUCLEOTIDE SEQUENCE [LARGE SCALE GENOMIC DNA]</scope>
    <source>
        <strain evidence="12 13">EZ94</strain>
    </source>
</reference>
<evidence type="ECO:0000256" key="7">
    <source>
        <dbReference type="ARBA" id="ARBA00022840"/>
    </source>
</evidence>
<comment type="catalytic activity">
    <reaction evidence="9">
        <text>D-fructose + ATP = D-fructose 6-phosphate + ADP + H(+)</text>
        <dbReference type="Rhea" id="RHEA:16125"/>
        <dbReference type="ChEBI" id="CHEBI:15378"/>
        <dbReference type="ChEBI" id="CHEBI:30616"/>
        <dbReference type="ChEBI" id="CHEBI:37721"/>
        <dbReference type="ChEBI" id="CHEBI:61527"/>
        <dbReference type="ChEBI" id="CHEBI:456216"/>
        <dbReference type="EC" id="2.7.1.1"/>
    </reaction>
    <physiologicalReaction direction="left-to-right" evidence="9">
        <dbReference type="Rhea" id="RHEA:16126"/>
    </physiologicalReaction>
</comment>
<evidence type="ECO:0000256" key="9">
    <source>
        <dbReference type="ARBA" id="ARBA00047905"/>
    </source>
</evidence>
<dbReference type="InterPro" id="IPR001312">
    <property type="entry name" value="Hexokinase"/>
</dbReference>
<dbReference type="InterPro" id="IPR022673">
    <property type="entry name" value="Hexokinase_C"/>
</dbReference>
<dbReference type="Gene3D" id="3.30.420.40">
    <property type="match status" value="1"/>
</dbReference>
<dbReference type="SUPFAM" id="SSF53067">
    <property type="entry name" value="Actin-like ATPase domain"/>
    <property type="match status" value="2"/>
</dbReference>